<dbReference type="InterPro" id="IPR043754">
    <property type="entry name" value="DUF5700"/>
</dbReference>
<name>A0A1G1SQX3_9BACT</name>
<accession>A0A1G1SQX3</accession>
<comment type="caution">
    <text evidence="2">The sequence shown here is derived from an EMBL/GenBank/DDBJ whole genome shotgun (WGS) entry which is preliminary data.</text>
</comment>
<feature type="chain" id="PRO_5009578225" description="DUF2268 domain-containing protein" evidence="1">
    <location>
        <begin position="17"/>
        <end position="354"/>
    </location>
</feature>
<evidence type="ECO:0008006" key="4">
    <source>
        <dbReference type="Google" id="ProtNLM"/>
    </source>
</evidence>
<gene>
    <name evidence="2" type="ORF">BEN48_07610</name>
</gene>
<dbReference type="Proteomes" id="UP000177791">
    <property type="component" value="Unassembled WGS sequence"/>
</dbReference>
<evidence type="ECO:0000256" key="1">
    <source>
        <dbReference type="SAM" id="SignalP"/>
    </source>
</evidence>
<protein>
    <recommendedName>
        <fullName evidence="4">DUF2268 domain-containing protein</fullName>
    </recommendedName>
</protein>
<keyword evidence="3" id="KW-1185">Reference proteome</keyword>
<dbReference type="Pfam" id="PF18958">
    <property type="entry name" value="DUF5700"/>
    <property type="match status" value="1"/>
</dbReference>
<feature type="signal peptide" evidence="1">
    <location>
        <begin position="1"/>
        <end position="16"/>
    </location>
</feature>
<evidence type="ECO:0000313" key="3">
    <source>
        <dbReference type="Proteomes" id="UP000177791"/>
    </source>
</evidence>
<dbReference type="AlphaFoldDB" id="A0A1G1SQX3"/>
<dbReference type="EMBL" id="MDZC01000133">
    <property type="protein sequence ID" value="OGX81013.1"/>
    <property type="molecule type" value="Genomic_DNA"/>
</dbReference>
<organism evidence="2 3">
    <name type="scientific">Hymenobacter glacialis</name>
    <dbReference type="NCBI Taxonomy" id="1908236"/>
    <lineage>
        <taxon>Bacteria</taxon>
        <taxon>Pseudomonadati</taxon>
        <taxon>Bacteroidota</taxon>
        <taxon>Cytophagia</taxon>
        <taxon>Cytophagales</taxon>
        <taxon>Hymenobacteraceae</taxon>
        <taxon>Hymenobacter</taxon>
    </lineage>
</organism>
<keyword evidence="1" id="KW-0732">Signal</keyword>
<reference evidence="2 3" key="1">
    <citation type="submission" date="2016-08" db="EMBL/GenBank/DDBJ databases">
        <title>Hymenobacter coccineus sp. nov., Hymenobacter lapidarius sp. nov. and Hymenobacter glacialis sp. nov., isolated from Antarctic soil.</title>
        <authorList>
            <person name="Sedlacek I."/>
            <person name="Kralova S."/>
            <person name="Kyrova K."/>
            <person name="Maslanova I."/>
            <person name="Stankova E."/>
            <person name="Vrbovska V."/>
            <person name="Nemec M."/>
            <person name="Bartak M."/>
            <person name="Svec P."/>
            <person name="Busse H.-J."/>
            <person name="Pantucek R."/>
        </authorList>
    </citation>
    <scope>NUCLEOTIDE SEQUENCE [LARGE SCALE GENOMIC DNA]</scope>
    <source>
        <strain evidence="2 3">CCM 8648</strain>
    </source>
</reference>
<evidence type="ECO:0000313" key="2">
    <source>
        <dbReference type="EMBL" id="OGX81013.1"/>
    </source>
</evidence>
<sequence length="354" mass="40091">MVAALILLLAAGPAQAQTINVDAVTRYWEITDGLRKNEPLTDQMWQEFLEIPGNKIYVRGIYSAADLVRYRTAIEVVYMPRYDSLRRAKLDAKVWYYMMVNDYKEHEADYRQLVASVKDGAASRDLMYQKAYEYLPARNHTKADDLNIYYEALGNDATVQAEGIFYSLRAVRDANEAGASILQGHEMHHRLRTGKDFGTIAPDDQGLMEIMFSIQNEGIPDLIDKAVTIKMPGDPRGIREWIIDPAPAFIHQMDSSIQARALGGAPATGRFYRRLSNGSNGHLPGFFMSSTIKKNGYAKQMIDKADDPFAFFYLYQKAARKDKTHPPRFSDASMKYLKTLERKYTKSRPAVAGS</sequence>
<proteinExistence type="predicted"/>